<dbReference type="AlphaFoldDB" id="A0A6L2N8Z0"/>
<keyword evidence="5" id="KW-0255">Endonuclease</keyword>
<evidence type="ECO:0000256" key="2">
    <source>
        <dbReference type="ARBA" id="ARBA00022679"/>
    </source>
</evidence>
<dbReference type="InterPro" id="IPR021109">
    <property type="entry name" value="Peptidase_aspartic_dom_sf"/>
</dbReference>
<dbReference type="EC" id="2.7.7.49" evidence="1"/>
<sequence>MTQAVIWKLVADSVTAALEAQAATMESTNNLNRNTRLRENHVAKTENYKELIRCQPFYFNEEAINIAQRLKDQIIKRGSIQGTSNHKRKFDDRRNSNNNYPNNRSNNYQNNRNNNRNCNNDYHQQQNKRPKTFRAYAATPTENIGNNRLTTGSNQQPIIVICHAYGENGNYNYQSSKENNNAHERTYLLRDKFAHQDPNVVTSTFLLNQHLDKVLFDSGADKSFVSISLVSMLNIPPITLDTTYDIEMANGNLVGTNTVIQGCTMILLNQPFEIDLMPIKLDSFDVVIVQFLGHVIDSEGIHIDPTKIEAIKDWESPKTPTEIRQFLGLVCYYRRFIKGFSKIARPMTKLTQKSMKVGRGFDTKGEVIAYASRQLKVHEKNYTTHDLELGAIVFALKMWRHYLYGKANVVADALSRKERSKPLRV</sequence>
<gene>
    <name evidence="10" type="ORF">Tci_054664</name>
</gene>
<evidence type="ECO:0000256" key="5">
    <source>
        <dbReference type="ARBA" id="ARBA00022759"/>
    </source>
</evidence>
<evidence type="ECO:0000256" key="7">
    <source>
        <dbReference type="ARBA" id="ARBA00022918"/>
    </source>
</evidence>
<dbReference type="SUPFAM" id="SSF56672">
    <property type="entry name" value="DNA/RNA polymerases"/>
    <property type="match status" value="1"/>
</dbReference>
<dbReference type="Pfam" id="PF17917">
    <property type="entry name" value="RT_RNaseH"/>
    <property type="match status" value="1"/>
</dbReference>
<keyword evidence="4" id="KW-0540">Nuclease</keyword>
<feature type="compositionally biased region" description="Low complexity" evidence="8">
    <location>
        <begin position="96"/>
        <end position="120"/>
    </location>
</feature>
<dbReference type="PANTHER" id="PTHR34072">
    <property type="entry name" value="ENZYMATIC POLYPROTEIN-RELATED"/>
    <property type="match status" value="1"/>
</dbReference>
<keyword evidence="2" id="KW-0808">Transferase</keyword>
<dbReference type="GO" id="GO:0003964">
    <property type="term" value="F:RNA-directed DNA polymerase activity"/>
    <property type="evidence" value="ECO:0007669"/>
    <property type="project" value="UniProtKB-KW"/>
</dbReference>
<feature type="domain" description="Reverse transcriptase RNase H-like" evidence="9">
    <location>
        <begin position="364"/>
        <end position="409"/>
    </location>
</feature>
<dbReference type="CDD" id="cd00303">
    <property type="entry name" value="retropepsin_like"/>
    <property type="match status" value="1"/>
</dbReference>
<organism evidence="10">
    <name type="scientific">Tanacetum cinerariifolium</name>
    <name type="common">Dalmatian daisy</name>
    <name type="synonym">Chrysanthemum cinerariifolium</name>
    <dbReference type="NCBI Taxonomy" id="118510"/>
    <lineage>
        <taxon>Eukaryota</taxon>
        <taxon>Viridiplantae</taxon>
        <taxon>Streptophyta</taxon>
        <taxon>Embryophyta</taxon>
        <taxon>Tracheophyta</taxon>
        <taxon>Spermatophyta</taxon>
        <taxon>Magnoliopsida</taxon>
        <taxon>eudicotyledons</taxon>
        <taxon>Gunneridae</taxon>
        <taxon>Pentapetalae</taxon>
        <taxon>asterids</taxon>
        <taxon>campanulids</taxon>
        <taxon>Asterales</taxon>
        <taxon>Asteraceae</taxon>
        <taxon>Asteroideae</taxon>
        <taxon>Anthemideae</taxon>
        <taxon>Anthemidinae</taxon>
        <taxon>Tanacetum</taxon>
    </lineage>
</organism>
<dbReference type="InterPro" id="IPR043128">
    <property type="entry name" value="Rev_trsase/Diguanyl_cyclase"/>
</dbReference>
<dbReference type="EMBL" id="BKCJ010008528">
    <property type="protein sequence ID" value="GEU82686.1"/>
    <property type="molecule type" value="Genomic_DNA"/>
</dbReference>
<keyword evidence="3" id="KW-0548">Nucleotidyltransferase</keyword>
<dbReference type="InterPro" id="IPR043502">
    <property type="entry name" value="DNA/RNA_pol_sf"/>
</dbReference>
<keyword evidence="6" id="KW-0378">Hydrolase</keyword>
<dbReference type="InterPro" id="IPR041373">
    <property type="entry name" value="RT_RNaseH"/>
</dbReference>
<evidence type="ECO:0000256" key="8">
    <source>
        <dbReference type="SAM" id="MobiDB-lite"/>
    </source>
</evidence>
<name>A0A6L2N8Z0_TANCI</name>
<accession>A0A6L2N8Z0</accession>
<reference evidence="10" key="1">
    <citation type="journal article" date="2019" name="Sci. Rep.">
        <title>Draft genome of Tanacetum cinerariifolium, the natural source of mosquito coil.</title>
        <authorList>
            <person name="Yamashiro T."/>
            <person name="Shiraishi A."/>
            <person name="Satake H."/>
            <person name="Nakayama K."/>
        </authorList>
    </citation>
    <scope>NUCLEOTIDE SEQUENCE</scope>
</reference>
<dbReference type="SUPFAM" id="SSF50630">
    <property type="entry name" value="Acid proteases"/>
    <property type="match status" value="1"/>
</dbReference>
<dbReference type="GO" id="GO:0016787">
    <property type="term" value="F:hydrolase activity"/>
    <property type="evidence" value="ECO:0007669"/>
    <property type="project" value="UniProtKB-KW"/>
</dbReference>
<dbReference type="Pfam" id="PF08284">
    <property type="entry name" value="RVP_2"/>
    <property type="match status" value="1"/>
</dbReference>
<evidence type="ECO:0000256" key="4">
    <source>
        <dbReference type="ARBA" id="ARBA00022722"/>
    </source>
</evidence>
<proteinExistence type="predicted"/>
<evidence type="ECO:0000256" key="1">
    <source>
        <dbReference type="ARBA" id="ARBA00012493"/>
    </source>
</evidence>
<evidence type="ECO:0000256" key="3">
    <source>
        <dbReference type="ARBA" id="ARBA00022695"/>
    </source>
</evidence>
<dbReference type="PANTHER" id="PTHR34072:SF52">
    <property type="entry name" value="RIBONUCLEASE H"/>
    <property type="match status" value="1"/>
</dbReference>
<feature type="region of interest" description="Disordered" evidence="8">
    <location>
        <begin position="78"/>
        <end position="129"/>
    </location>
</feature>
<evidence type="ECO:0000313" key="10">
    <source>
        <dbReference type="EMBL" id="GEU82686.1"/>
    </source>
</evidence>
<protein>
    <recommendedName>
        <fullName evidence="1">RNA-directed DNA polymerase</fullName>
        <ecNumber evidence="1">2.7.7.49</ecNumber>
    </recommendedName>
</protein>
<keyword evidence="7 10" id="KW-0695">RNA-directed DNA polymerase</keyword>
<evidence type="ECO:0000259" key="9">
    <source>
        <dbReference type="Pfam" id="PF17917"/>
    </source>
</evidence>
<evidence type="ECO:0000256" key="6">
    <source>
        <dbReference type="ARBA" id="ARBA00022801"/>
    </source>
</evidence>
<dbReference type="Gene3D" id="3.30.70.270">
    <property type="match status" value="1"/>
</dbReference>
<dbReference type="GO" id="GO:0004519">
    <property type="term" value="F:endonuclease activity"/>
    <property type="evidence" value="ECO:0007669"/>
    <property type="project" value="UniProtKB-KW"/>
</dbReference>
<comment type="caution">
    <text evidence="10">The sequence shown here is derived from an EMBL/GenBank/DDBJ whole genome shotgun (WGS) entry which is preliminary data.</text>
</comment>